<dbReference type="AlphaFoldDB" id="X0ZE76"/>
<keyword evidence="1" id="KW-0472">Membrane</keyword>
<gene>
    <name evidence="2" type="ORF">S01H1_78562</name>
</gene>
<feature type="transmembrane region" description="Helical" evidence="1">
    <location>
        <begin position="46"/>
        <end position="67"/>
    </location>
</feature>
<keyword evidence="1" id="KW-0812">Transmembrane</keyword>
<proteinExistence type="predicted"/>
<protein>
    <submittedName>
        <fullName evidence="2">Uncharacterized protein</fullName>
    </submittedName>
</protein>
<reference evidence="2" key="1">
    <citation type="journal article" date="2014" name="Front. Microbiol.">
        <title>High frequency of phylogenetically diverse reductive dehalogenase-homologous genes in deep subseafloor sedimentary metagenomes.</title>
        <authorList>
            <person name="Kawai M."/>
            <person name="Futagami T."/>
            <person name="Toyoda A."/>
            <person name="Takaki Y."/>
            <person name="Nishi S."/>
            <person name="Hori S."/>
            <person name="Arai W."/>
            <person name="Tsubouchi T."/>
            <person name="Morono Y."/>
            <person name="Uchiyama I."/>
            <person name="Ito T."/>
            <person name="Fujiyama A."/>
            <person name="Inagaki F."/>
            <person name="Takami H."/>
        </authorList>
    </citation>
    <scope>NUCLEOTIDE SEQUENCE</scope>
    <source>
        <strain evidence="2">Expedition CK06-06</strain>
    </source>
</reference>
<keyword evidence="1" id="KW-1133">Transmembrane helix</keyword>
<evidence type="ECO:0000313" key="2">
    <source>
        <dbReference type="EMBL" id="GAG46646.1"/>
    </source>
</evidence>
<accession>X0ZE76</accession>
<feature type="transmembrane region" description="Helical" evidence="1">
    <location>
        <begin position="12"/>
        <end position="34"/>
    </location>
</feature>
<name>X0ZE76_9ZZZZ</name>
<sequence>AYEAYNGLLTGGWLTFVLVLFAILSVAAILWFILYVEMSQRKNWKMVIGIVVICALLTAFEIQLILLKTNIVF</sequence>
<organism evidence="2">
    <name type="scientific">marine sediment metagenome</name>
    <dbReference type="NCBI Taxonomy" id="412755"/>
    <lineage>
        <taxon>unclassified sequences</taxon>
        <taxon>metagenomes</taxon>
        <taxon>ecological metagenomes</taxon>
    </lineage>
</organism>
<comment type="caution">
    <text evidence="2">The sequence shown here is derived from an EMBL/GenBank/DDBJ whole genome shotgun (WGS) entry which is preliminary data.</text>
</comment>
<evidence type="ECO:0000256" key="1">
    <source>
        <dbReference type="SAM" id="Phobius"/>
    </source>
</evidence>
<dbReference type="EMBL" id="BARS01052883">
    <property type="protein sequence ID" value="GAG46646.1"/>
    <property type="molecule type" value="Genomic_DNA"/>
</dbReference>
<feature type="non-terminal residue" evidence="2">
    <location>
        <position position="1"/>
    </location>
</feature>